<proteinExistence type="predicted"/>
<reference evidence="5" key="1">
    <citation type="submission" date="2024-05" db="EMBL/GenBank/DDBJ databases">
        <title>30 novel species of actinomycetes from the DSMZ collection.</title>
        <authorList>
            <person name="Nouioui I."/>
        </authorList>
    </citation>
    <scope>NUCLEOTIDE SEQUENCE</scope>
    <source>
        <strain evidence="5">DSM 41527</strain>
    </source>
</reference>
<evidence type="ECO:0000256" key="1">
    <source>
        <dbReference type="ARBA" id="ARBA00023125"/>
    </source>
</evidence>
<feature type="compositionally biased region" description="Low complexity" evidence="3">
    <location>
        <begin position="237"/>
        <end position="254"/>
    </location>
</feature>
<dbReference type="Gene3D" id="1.10.357.10">
    <property type="entry name" value="Tetracycline Repressor, domain 2"/>
    <property type="match status" value="1"/>
</dbReference>
<evidence type="ECO:0000256" key="2">
    <source>
        <dbReference type="PROSITE-ProRule" id="PRU00335"/>
    </source>
</evidence>
<evidence type="ECO:0000259" key="4">
    <source>
        <dbReference type="PROSITE" id="PS50977"/>
    </source>
</evidence>
<keyword evidence="6" id="KW-1185">Reference proteome</keyword>
<protein>
    <submittedName>
        <fullName evidence="5">TetR family transcriptional regulator</fullName>
    </submittedName>
</protein>
<sequence length="254" mass="26833">MTTESKAARPTLPPSPPLTERQEARRRRILHTSAKLASRGGFDAVQMREVAESSGVALGTLYRYFPSKVHLLVATMQDQLQHMHETLRKRPPSEQDPGARVAQTLMRAFRALQREPHLADAMVRALTFADRSVSPEVDTVSRLTTAIILDAMAPPVAHHHPSQEPARPSLSPTPEQLSAVRVIEHTWHSALITWLSGRASIAQVKIDIETVCRLIGLTAPGASGGSGAPGASGGPGAASASGAPGAPGAPGAEG</sequence>
<dbReference type="PRINTS" id="PR00455">
    <property type="entry name" value="HTHTETR"/>
</dbReference>
<feature type="compositionally biased region" description="Gly residues" evidence="3">
    <location>
        <begin position="223"/>
        <end position="236"/>
    </location>
</feature>
<name>A0ABU2THT8_9ACTN</name>
<organism evidence="5 6">
    <name type="scientific">Streptomyces mooreae</name>
    <dbReference type="NCBI Taxonomy" id="3075523"/>
    <lineage>
        <taxon>Bacteria</taxon>
        <taxon>Bacillati</taxon>
        <taxon>Actinomycetota</taxon>
        <taxon>Actinomycetes</taxon>
        <taxon>Kitasatosporales</taxon>
        <taxon>Streptomycetaceae</taxon>
        <taxon>Streptomyces</taxon>
    </lineage>
</organism>
<dbReference type="InterPro" id="IPR001647">
    <property type="entry name" value="HTH_TetR"/>
</dbReference>
<evidence type="ECO:0000256" key="3">
    <source>
        <dbReference type="SAM" id="MobiDB-lite"/>
    </source>
</evidence>
<comment type="caution">
    <text evidence="5">The sequence shown here is derived from an EMBL/GenBank/DDBJ whole genome shotgun (WGS) entry which is preliminary data.</text>
</comment>
<feature type="region of interest" description="Disordered" evidence="3">
    <location>
        <begin position="1"/>
        <end position="23"/>
    </location>
</feature>
<dbReference type="PANTHER" id="PTHR30055:SF242">
    <property type="entry name" value="HTH-TYPE TRANSCRIPTIONAL REPRESSOR KSTR"/>
    <property type="match status" value="1"/>
</dbReference>
<feature type="DNA-binding region" description="H-T-H motif" evidence="2">
    <location>
        <begin position="46"/>
        <end position="65"/>
    </location>
</feature>
<gene>
    <name evidence="5" type="ORF">RM550_32930</name>
</gene>
<feature type="domain" description="HTH tetR-type" evidence="4">
    <location>
        <begin position="23"/>
        <end position="83"/>
    </location>
</feature>
<dbReference type="Proteomes" id="UP001180551">
    <property type="component" value="Unassembled WGS sequence"/>
</dbReference>
<keyword evidence="1 2" id="KW-0238">DNA-binding</keyword>
<dbReference type="PROSITE" id="PS50977">
    <property type="entry name" value="HTH_TETR_2"/>
    <property type="match status" value="1"/>
</dbReference>
<dbReference type="InterPro" id="IPR041642">
    <property type="entry name" value="KstR_C"/>
</dbReference>
<dbReference type="InterPro" id="IPR050109">
    <property type="entry name" value="HTH-type_TetR-like_transc_reg"/>
</dbReference>
<evidence type="ECO:0000313" key="6">
    <source>
        <dbReference type="Proteomes" id="UP001180551"/>
    </source>
</evidence>
<dbReference type="Pfam" id="PF00440">
    <property type="entry name" value="TetR_N"/>
    <property type="match status" value="1"/>
</dbReference>
<dbReference type="EMBL" id="JAVRFE010000065">
    <property type="protein sequence ID" value="MDT0460471.1"/>
    <property type="molecule type" value="Genomic_DNA"/>
</dbReference>
<dbReference type="InterPro" id="IPR009057">
    <property type="entry name" value="Homeodomain-like_sf"/>
</dbReference>
<accession>A0ABU2THT8</accession>
<dbReference type="Pfam" id="PF17925">
    <property type="entry name" value="TetR_C_20"/>
    <property type="match status" value="1"/>
</dbReference>
<dbReference type="RefSeq" id="WP_311627410.1">
    <property type="nucleotide sequence ID" value="NZ_JAVRFE010000065.1"/>
</dbReference>
<evidence type="ECO:0000313" key="5">
    <source>
        <dbReference type="EMBL" id="MDT0460471.1"/>
    </source>
</evidence>
<feature type="region of interest" description="Disordered" evidence="3">
    <location>
        <begin position="223"/>
        <end position="254"/>
    </location>
</feature>
<dbReference type="SUPFAM" id="SSF46689">
    <property type="entry name" value="Homeodomain-like"/>
    <property type="match status" value="1"/>
</dbReference>
<dbReference type="PANTHER" id="PTHR30055">
    <property type="entry name" value="HTH-TYPE TRANSCRIPTIONAL REGULATOR RUTR"/>
    <property type="match status" value="1"/>
</dbReference>